<feature type="transmembrane region" description="Helical" evidence="2">
    <location>
        <begin position="91"/>
        <end position="112"/>
    </location>
</feature>
<protein>
    <submittedName>
        <fullName evidence="4">GHKL domain-containing protein</fullName>
    </submittedName>
</protein>
<feature type="domain" description="Histidine kinase/HSP90-like ATPase" evidence="3">
    <location>
        <begin position="335"/>
        <end position="439"/>
    </location>
</feature>
<reference evidence="4 5" key="1">
    <citation type="submission" date="2020-08" db="EMBL/GenBank/DDBJ databases">
        <title>Genome public.</title>
        <authorList>
            <person name="Liu C."/>
            <person name="Sun Q."/>
        </authorList>
    </citation>
    <scope>NUCLEOTIDE SEQUENCE [LARGE SCALE GENOMIC DNA]</scope>
    <source>
        <strain evidence="4 5">BX17</strain>
    </source>
</reference>
<dbReference type="AlphaFoldDB" id="A0A8I0AIB4"/>
<dbReference type="InterPro" id="IPR003594">
    <property type="entry name" value="HATPase_dom"/>
</dbReference>
<keyword evidence="1" id="KW-0175">Coiled coil</keyword>
<dbReference type="EMBL" id="JACOOT010000014">
    <property type="protein sequence ID" value="MBC5650838.1"/>
    <property type="molecule type" value="Genomic_DNA"/>
</dbReference>
<feature type="transmembrane region" description="Helical" evidence="2">
    <location>
        <begin position="37"/>
        <end position="56"/>
    </location>
</feature>
<evidence type="ECO:0000313" key="5">
    <source>
        <dbReference type="Proteomes" id="UP000652847"/>
    </source>
</evidence>
<evidence type="ECO:0000256" key="2">
    <source>
        <dbReference type="SAM" id="Phobius"/>
    </source>
</evidence>
<dbReference type="PANTHER" id="PTHR40448">
    <property type="entry name" value="TWO-COMPONENT SENSOR HISTIDINE KINASE"/>
    <property type="match status" value="1"/>
</dbReference>
<evidence type="ECO:0000259" key="3">
    <source>
        <dbReference type="SMART" id="SM00387"/>
    </source>
</evidence>
<accession>A0A8I0AIB4</accession>
<dbReference type="RefSeq" id="WP_186901157.1">
    <property type="nucleotide sequence ID" value="NZ_JACOOT010000014.1"/>
</dbReference>
<keyword evidence="2" id="KW-0812">Transmembrane</keyword>
<organism evidence="4 5">
    <name type="scientific">Blautia segnis</name>
    <dbReference type="NCBI Taxonomy" id="2763030"/>
    <lineage>
        <taxon>Bacteria</taxon>
        <taxon>Bacillati</taxon>
        <taxon>Bacillota</taxon>
        <taxon>Clostridia</taxon>
        <taxon>Lachnospirales</taxon>
        <taxon>Lachnospiraceae</taxon>
        <taxon>Blautia</taxon>
    </lineage>
</organism>
<dbReference type="CDD" id="cd16935">
    <property type="entry name" value="HATPase_AgrC-ComD-like"/>
    <property type="match status" value="1"/>
</dbReference>
<evidence type="ECO:0000313" key="4">
    <source>
        <dbReference type="EMBL" id="MBC5650838.1"/>
    </source>
</evidence>
<keyword evidence="2" id="KW-0472">Membrane</keyword>
<keyword evidence="5" id="KW-1185">Reference proteome</keyword>
<dbReference type="InterPro" id="IPR032834">
    <property type="entry name" value="NatK-like_C"/>
</dbReference>
<gene>
    <name evidence="4" type="ORF">H8S54_06860</name>
</gene>
<dbReference type="PANTHER" id="PTHR40448:SF1">
    <property type="entry name" value="TWO-COMPONENT SENSOR HISTIDINE KINASE"/>
    <property type="match status" value="1"/>
</dbReference>
<dbReference type="Gene3D" id="3.30.565.10">
    <property type="entry name" value="Histidine kinase-like ATPase, C-terminal domain"/>
    <property type="match status" value="1"/>
</dbReference>
<feature type="transmembrane region" description="Helical" evidence="2">
    <location>
        <begin position="167"/>
        <end position="184"/>
    </location>
</feature>
<comment type="caution">
    <text evidence="4">The sequence shown here is derived from an EMBL/GenBank/DDBJ whole genome shotgun (WGS) entry which is preliminary data.</text>
</comment>
<dbReference type="Pfam" id="PF14501">
    <property type="entry name" value="HATPase_c_5"/>
    <property type="match status" value="1"/>
</dbReference>
<dbReference type="SMART" id="SM00387">
    <property type="entry name" value="HATPase_c"/>
    <property type="match status" value="1"/>
</dbReference>
<keyword evidence="2" id="KW-1133">Transmembrane helix</keyword>
<evidence type="ECO:0000256" key="1">
    <source>
        <dbReference type="SAM" id="Coils"/>
    </source>
</evidence>
<dbReference type="InterPro" id="IPR036890">
    <property type="entry name" value="HATPase_C_sf"/>
</dbReference>
<name>A0A8I0AIB4_9FIRM</name>
<dbReference type="GO" id="GO:0042802">
    <property type="term" value="F:identical protein binding"/>
    <property type="evidence" value="ECO:0007669"/>
    <property type="project" value="TreeGrafter"/>
</dbReference>
<dbReference type="SUPFAM" id="SSF55874">
    <property type="entry name" value="ATPase domain of HSP90 chaperone/DNA topoisomerase II/histidine kinase"/>
    <property type="match status" value="1"/>
</dbReference>
<feature type="transmembrane region" description="Helical" evidence="2">
    <location>
        <begin position="7"/>
        <end position="25"/>
    </location>
</feature>
<sequence>MDKMLRPILELTVIIPGLLLAYLPVRTYLRQPLHKLAVWLLPLLAGFCVSGGVLCYTLQITTLPVLIFLLPAVMAVYHRTLRVTIWKSGSIFLAVCAVFACVNSLSRAFNAILTAGLNLAENELWFRTGTGLFYNGICLLFLAAAWYPASHAARTMVDDENFAQTWYIFWILPLIFIALNLFMVPKYRNTLYTGRILQGYIVISLVLLVILVFFYAMFLLIANSLNKNARLMQENHFLSLQQARYENLRSAIEEARQARHDLRHHFVQLSALAENGDLDKIKEYLSCASSKIPSQDLHFCENQAADGVLGYYSALAKLESIPFHAKTDLPSHIAVDEIDMCLVLSNLLENAIQASQKTEVSRRKINVEIYLHYNHLLLIQVENTFDGEIRKKNDIFQSSKRTGNGIGIQSVRHIAEKTGGASSFTCDNGVFTAKIMLRPSKNNANT</sequence>
<feature type="transmembrane region" description="Helical" evidence="2">
    <location>
        <begin position="63"/>
        <end position="79"/>
    </location>
</feature>
<proteinExistence type="predicted"/>
<feature type="coiled-coil region" evidence="1">
    <location>
        <begin position="238"/>
        <end position="265"/>
    </location>
</feature>
<feature type="transmembrane region" description="Helical" evidence="2">
    <location>
        <begin position="196"/>
        <end position="222"/>
    </location>
</feature>
<dbReference type="Proteomes" id="UP000652847">
    <property type="component" value="Unassembled WGS sequence"/>
</dbReference>
<feature type="transmembrane region" description="Helical" evidence="2">
    <location>
        <begin position="124"/>
        <end position="147"/>
    </location>
</feature>